<evidence type="ECO:0008006" key="4">
    <source>
        <dbReference type="Google" id="ProtNLM"/>
    </source>
</evidence>
<evidence type="ECO:0000313" key="2">
    <source>
        <dbReference type="EMBL" id="VDM71747.1"/>
    </source>
</evidence>
<sequence>MVSGESLFNYGFSDDGAHHYPCPVPSCDYSSESRSARNYHLRIDHSGYDYQNANQASSSQDASRHATRKVTREYGNRKEAARKGSSSSHNVKIEAELDDIHPFEASSSTRIEDYHPVDSSDAYSEIEEFDVDEHYDLSNYTGVDV</sequence>
<evidence type="ECO:0000313" key="3">
    <source>
        <dbReference type="Proteomes" id="UP000270094"/>
    </source>
</evidence>
<dbReference type="Proteomes" id="UP000270094">
    <property type="component" value="Unassembled WGS sequence"/>
</dbReference>
<feature type="compositionally biased region" description="Low complexity" evidence="1">
    <location>
        <begin position="51"/>
        <end position="61"/>
    </location>
</feature>
<feature type="region of interest" description="Disordered" evidence="1">
    <location>
        <begin position="104"/>
        <end position="123"/>
    </location>
</feature>
<name>A0A3P7J5W1_STRVU</name>
<feature type="compositionally biased region" description="Basic and acidic residues" evidence="1">
    <location>
        <begin position="70"/>
        <end position="82"/>
    </location>
</feature>
<accession>A0A3P7J5W1</accession>
<protein>
    <recommendedName>
        <fullName evidence="4">C2H2-type domain-containing protein</fullName>
    </recommendedName>
</protein>
<dbReference type="OrthoDB" id="5864317at2759"/>
<keyword evidence="3" id="KW-1185">Reference proteome</keyword>
<dbReference type="AlphaFoldDB" id="A0A3P7J5W1"/>
<dbReference type="EMBL" id="UYYB01021856">
    <property type="protein sequence ID" value="VDM71747.1"/>
    <property type="molecule type" value="Genomic_DNA"/>
</dbReference>
<gene>
    <name evidence="2" type="ORF">SVUK_LOCUS6745</name>
</gene>
<proteinExistence type="predicted"/>
<organism evidence="2 3">
    <name type="scientific">Strongylus vulgaris</name>
    <name type="common">Blood worm</name>
    <dbReference type="NCBI Taxonomy" id="40348"/>
    <lineage>
        <taxon>Eukaryota</taxon>
        <taxon>Metazoa</taxon>
        <taxon>Ecdysozoa</taxon>
        <taxon>Nematoda</taxon>
        <taxon>Chromadorea</taxon>
        <taxon>Rhabditida</taxon>
        <taxon>Rhabditina</taxon>
        <taxon>Rhabditomorpha</taxon>
        <taxon>Strongyloidea</taxon>
        <taxon>Strongylidae</taxon>
        <taxon>Strongylus</taxon>
    </lineage>
</organism>
<feature type="region of interest" description="Disordered" evidence="1">
    <location>
        <begin position="47"/>
        <end position="99"/>
    </location>
</feature>
<evidence type="ECO:0000256" key="1">
    <source>
        <dbReference type="SAM" id="MobiDB-lite"/>
    </source>
</evidence>
<reference evidence="2 3" key="1">
    <citation type="submission" date="2018-11" db="EMBL/GenBank/DDBJ databases">
        <authorList>
            <consortium name="Pathogen Informatics"/>
        </authorList>
    </citation>
    <scope>NUCLEOTIDE SEQUENCE [LARGE SCALE GENOMIC DNA]</scope>
</reference>